<comment type="caution">
    <text evidence="1">The sequence shown here is derived from an EMBL/GenBank/DDBJ whole genome shotgun (WGS) entry which is preliminary data.</text>
</comment>
<dbReference type="EMBL" id="LAZR01000328">
    <property type="protein sequence ID" value="KKN74369.1"/>
    <property type="molecule type" value="Genomic_DNA"/>
</dbReference>
<sequence length="70" mass="7797">MTEVTTTIRVRITVPENDPRDAKDWADALEDHLWDTFNDNGSLVSVEHVREFASGPPTMAEMLRATGGQP</sequence>
<proteinExistence type="predicted"/>
<reference evidence="1" key="1">
    <citation type="journal article" date="2015" name="Nature">
        <title>Complex archaea that bridge the gap between prokaryotes and eukaryotes.</title>
        <authorList>
            <person name="Spang A."/>
            <person name="Saw J.H."/>
            <person name="Jorgensen S.L."/>
            <person name="Zaremba-Niedzwiedzka K."/>
            <person name="Martijn J."/>
            <person name="Lind A.E."/>
            <person name="van Eijk R."/>
            <person name="Schleper C."/>
            <person name="Guy L."/>
            <person name="Ettema T.J."/>
        </authorList>
    </citation>
    <scope>NUCLEOTIDE SEQUENCE</scope>
</reference>
<accession>A0A0F9T5D3</accession>
<gene>
    <name evidence="1" type="ORF">LCGC14_0391700</name>
</gene>
<name>A0A0F9T5D3_9ZZZZ</name>
<dbReference type="AlphaFoldDB" id="A0A0F9T5D3"/>
<protein>
    <submittedName>
        <fullName evidence="1">Uncharacterized protein</fullName>
    </submittedName>
</protein>
<evidence type="ECO:0000313" key="1">
    <source>
        <dbReference type="EMBL" id="KKN74369.1"/>
    </source>
</evidence>
<organism evidence="1">
    <name type="scientific">marine sediment metagenome</name>
    <dbReference type="NCBI Taxonomy" id="412755"/>
    <lineage>
        <taxon>unclassified sequences</taxon>
        <taxon>metagenomes</taxon>
        <taxon>ecological metagenomes</taxon>
    </lineage>
</organism>